<organism evidence="6 7">
    <name type="scientific">Cyphellophora attinorum</name>
    <dbReference type="NCBI Taxonomy" id="1664694"/>
    <lineage>
        <taxon>Eukaryota</taxon>
        <taxon>Fungi</taxon>
        <taxon>Dikarya</taxon>
        <taxon>Ascomycota</taxon>
        <taxon>Pezizomycotina</taxon>
        <taxon>Eurotiomycetes</taxon>
        <taxon>Chaetothyriomycetidae</taxon>
        <taxon>Chaetothyriales</taxon>
        <taxon>Cyphellophoraceae</taxon>
        <taxon>Cyphellophora</taxon>
    </lineage>
</organism>
<keyword evidence="7" id="KW-1185">Reference proteome</keyword>
<dbReference type="SUPFAM" id="SSF46785">
    <property type="entry name" value="Winged helix' DNA-binding domain"/>
    <property type="match status" value="1"/>
</dbReference>
<dbReference type="InterPro" id="IPR016461">
    <property type="entry name" value="COMT-like"/>
</dbReference>
<dbReference type="SUPFAM" id="SSF53335">
    <property type="entry name" value="S-adenosyl-L-methionine-dependent methyltransferases"/>
    <property type="match status" value="1"/>
</dbReference>
<reference evidence="6 7" key="1">
    <citation type="submission" date="2015-06" db="EMBL/GenBank/DDBJ databases">
        <title>Draft genome of the ant-associated black yeast Phialophora attae CBS 131958.</title>
        <authorList>
            <person name="Moreno L.F."/>
            <person name="Stielow B.J."/>
            <person name="de Hoog S."/>
            <person name="Vicente V.A."/>
            <person name="Weiss V.A."/>
            <person name="de Vries M."/>
            <person name="Cruz L.M."/>
            <person name="Souza E.M."/>
        </authorList>
    </citation>
    <scope>NUCLEOTIDE SEQUENCE [LARGE SCALE GENOMIC DNA]</scope>
    <source>
        <strain evidence="6 7">CBS 131958</strain>
    </source>
</reference>
<feature type="active site" description="Proton acceptor" evidence="4">
    <location>
        <position position="311"/>
    </location>
</feature>
<dbReference type="OrthoDB" id="1535081at2759"/>
<dbReference type="PANTHER" id="PTHR43712:SF11">
    <property type="entry name" value="O-METHYLTRANSFERASE (AFU_ORTHOLOGUE AFUA_2G17820)-RELATED"/>
    <property type="match status" value="1"/>
</dbReference>
<protein>
    <submittedName>
        <fullName evidence="6">Demethylsterigmatocystin 6-O-methyltransferase</fullName>
    </submittedName>
</protein>
<dbReference type="InterPro" id="IPR029063">
    <property type="entry name" value="SAM-dependent_MTases_sf"/>
</dbReference>
<evidence type="ECO:0000256" key="2">
    <source>
        <dbReference type="ARBA" id="ARBA00022679"/>
    </source>
</evidence>
<dbReference type="PROSITE" id="PS51683">
    <property type="entry name" value="SAM_OMT_II"/>
    <property type="match status" value="1"/>
</dbReference>
<dbReference type="EMBL" id="LFJN01000012">
    <property type="protein sequence ID" value="KPI40484.1"/>
    <property type="molecule type" value="Genomic_DNA"/>
</dbReference>
<feature type="domain" description="O-methyltransferase C-terminal" evidence="5">
    <location>
        <begin position="236"/>
        <end position="381"/>
    </location>
</feature>
<keyword evidence="2 6" id="KW-0808">Transferase</keyword>
<dbReference type="STRING" id="1664694.A0A0N1H4W7"/>
<dbReference type="PANTHER" id="PTHR43712">
    <property type="entry name" value="PUTATIVE (AFU_ORTHOLOGUE AFUA_4G14580)-RELATED"/>
    <property type="match status" value="1"/>
</dbReference>
<evidence type="ECO:0000313" key="6">
    <source>
        <dbReference type="EMBL" id="KPI40484.1"/>
    </source>
</evidence>
<dbReference type="RefSeq" id="XP_018000447.1">
    <property type="nucleotide sequence ID" value="XM_018147920.1"/>
</dbReference>
<dbReference type="InterPro" id="IPR036390">
    <property type="entry name" value="WH_DNA-bd_sf"/>
</dbReference>
<dbReference type="AlphaFoldDB" id="A0A0N1H4W7"/>
<keyword evidence="1 6" id="KW-0489">Methyltransferase</keyword>
<evidence type="ECO:0000256" key="4">
    <source>
        <dbReference type="PIRSR" id="PIRSR005739-1"/>
    </source>
</evidence>
<comment type="caution">
    <text evidence="6">The sequence shown here is derived from an EMBL/GenBank/DDBJ whole genome shotgun (WGS) entry which is preliminary data.</text>
</comment>
<dbReference type="Proteomes" id="UP000038010">
    <property type="component" value="Unassembled WGS sequence"/>
</dbReference>
<gene>
    <name evidence="6" type="ORF">AB675_7543</name>
</gene>
<keyword evidence="3" id="KW-0949">S-adenosyl-L-methionine</keyword>
<evidence type="ECO:0000313" key="7">
    <source>
        <dbReference type="Proteomes" id="UP000038010"/>
    </source>
</evidence>
<evidence type="ECO:0000256" key="1">
    <source>
        <dbReference type="ARBA" id="ARBA00022603"/>
    </source>
</evidence>
<dbReference type="InterPro" id="IPR036388">
    <property type="entry name" value="WH-like_DNA-bd_sf"/>
</dbReference>
<dbReference type="PIRSF" id="PIRSF005739">
    <property type="entry name" value="O-mtase"/>
    <property type="match status" value="1"/>
</dbReference>
<sequence>MADLTILNDKVSVAVAEHDGSWQKRQQMLNAIEELRIAALGPADYVAGLRYQALQNMGIAMVLEMNLLTPIVDRHGAQITADEVAEASGSDKSLTVRLLRLLSSLHLITELSAGIYRSNANTVYLSHKSRTGAHKFLNIPTLNVMANAVPYMRAHGGRFPQFPDKEKGEKGLAEWTHGMSLWELFRAQPEVLRDFSDYLGGRREDMVGYWFDIWPTKEKIGRGMNAMAPENDGQVLVVDVGGNVGYDLQAFRKRFPEFVGRGRLNLQDLRENIEKAEILLEGTGIEAMEYDFFNAQPIKGASIYYFGGIFHDWSDAQALSILRNVAAAMSPVSRIIIDEMPLPDEKASLSLVQYDLLMMINVNGIERTFGHYRELLSQAGLEIVDVWRTQLDTVLEVKLVA</sequence>
<name>A0A0N1H4W7_9EURO</name>
<dbReference type="Pfam" id="PF00891">
    <property type="entry name" value="Methyltransf_2"/>
    <property type="match status" value="1"/>
</dbReference>
<dbReference type="InterPro" id="IPR001077">
    <property type="entry name" value="COMT_C"/>
</dbReference>
<evidence type="ECO:0000259" key="5">
    <source>
        <dbReference type="Pfam" id="PF00891"/>
    </source>
</evidence>
<dbReference type="GO" id="GO:0008171">
    <property type="term" value="F:O-methyltransferase activity"/>
    <property type="evidence" value="ECO:0007669"/>
    <property type="project" value="InterPro"/>
</dbReference>
<evidence type="ECO:0000256" key="3">
    <source>
        <dbReference type="ARBA" id="ARBA00022691"/>
    </source>
</evidence>
<dbReference type="GeneID" id="28739800"/>
<proteinExistence type="predicted"/>
<dbReference type="GO" id="GO:0032259">
    <property type="term" value="P:methylation"/>
    <property type="evidence" value="ECO:0007669"/>
    <property type="project" value="UniProtKB-KW"/>
</dbReference>
<dbReference type="VEuPathDB" id="FungiDB:AB675_7543"/>
<dbReference type="Gene3D" id="3.40.50.150">
    <property type="entry name" value="Vaccinia Virus protein VP39"/>
    <property type="match status" value="1"/>
</dbReference>
<dbReference type="Gene3D" id="1.10.10.10">
    <property type="entry name" value="Winged helix-like DNA-binding domain superfamily/Winged helix DNA-binding domain"/>
    <property type="match status" value="1"/>
</dbReference>
<accession>A0A0N1H4W7</accession>